<sequence>MQPSVPTIIFDLGGVLIRHDNELLFERLAACCVDPVAARPHITRALDDEAIGTGKLSVEALHAKLVAEHGFAQAYPHFLDLWSSHFSAEPGMEALLCALAERYRVVIFSNTNAAHIDHIKEKYPVFARAHAAYVSYELGLVKPYAEAFRKVLELEGRKPEECIFIDDRAENTAAAESLGIRTVTFTDDAALRAAISEYGVAVDA</sequence>
<reference evidence="1 2" key="1">
    <citation type="submission" date="2017-10" db="EMBL/GenBank/DDBJ databases">
        <title>Genome announcement of Methylocella silvestris TVC from permafrost.</title>
        <authorList>
            <person name="Wang J."/>
            <person name="Geng K."/>
            <person name="Ul-Haque F."/>
            <person name="Crombie A.T."/>
            <person name="Street L.E."/>
            <person name="Wookey P.A."/>
            <person name="Murrell J.C."/>
            <person name="Pratscher J."/>
        </authorList>
    </citation>
    <scope>NUCLEOTIDE SEQUENCE [LARGE SCALE GENOMIC DNA]</scope>
    <source>
        <strain evidence="1 2">TVC</strain>
    </source>
</reference>
<dbReference type="NCBIfam" id="TIGR01509">
    <property type="entry name" value="HAD-SF-IA-v3"/>
    <property type="match status" value="1"/>
</dbReference>
<dbReference type="Pfam" id="PF00702">
    <property type="entry name" value="Hydrolase"/>
    <property type="match status" value="1"/>
</dbReference>
<dbReference type="PANTHER" id="PTHR43611">
    <property type="entry name" value="ALPHA-D-GLUCOSE 1-PHOSPHATE PHOSPHATASE"/>
    <property type="match status" value="1"/>
</dbReference>
<dbReference type="InterPro" id="IPR023198">
    <property type="entry name" value="PGP-like_dom2"/>
</dbReference>
<dbReference type="CDD" id="cd02603">
    <property type="entry name" value="HAD_sEH-N_like"/>
    <property type="match status" value="1"/>
</dbReference>
<evidence type="ECO:0000313" key="2">
    <source>
        <dbReference type="Proteomes" id="UP000236286"/>
    </source>
</evidence>
<comment type="caution">
    <text evidence="1">The sequence shown here is derived from an EMBL/GenBank/DDBJ whole genome shotgun (WGS) entry which is preliminary data.</text>
</comment>
<evidence type="ECO:0008006" key="3">
    <source>
        <dbReference type="Google" id="ProtNLM"/>
    </source>
</evidence>
<dbReference type="PANTHER" id="PTHR43611:SF3">
    <property type="entry name" value="FLAVIN MONONUCLEOTIDE HYDROLASE 1, CHLOROPLATIC"/>
    <property type="match status" value="1"/>
</dbReference>
<organism evidence="1 2">
    <name type="scientific">Methylocella silvestris</name>
    <dbReference type="NCBI Taxonomy" id="199596"/>
    <lineage>
        <taxon>Bacteria</taxon>
        <taxon>Pseudomonadati</taxon>
        <taxon>Pseudomonadota</taxon>
        <taxon>Alphaproteobacteria</taxon>
        <taxon>Hyphomicrobiales</taxon>
        <taxon>Beijerinckiaceae</taxon>
        <taxon>Methylocella</taxon>
    </lineage>
</organism>
<dbReference type="SFLD" id="SFLDG01129">
    <property type="entry name" value="C1.5:_HAD__Beta-PGM__Phosphata"/>
    <property type="match status" value="1"/>
</dbReference>
<evidence type="ECO:0000313" key="1">
    <source>
        <dbReference type="EMBL" id="PNG24485.1"/>
    </source>
</evidence>
<proteinExistence type="predicted"/>
<dbReference type="Gene3D" id="3.40.50.1000">
    <property type="entry name" value="HAD superfamily/HAD-like"/>
    <property type="match status" value="1"/>
</dbReference>
<dbReference type="AlphaFoldDB" id="A0A2J7TCJ9"/>
<dbReference type="InterPro" id="IPR036412">
    <property type="entry name" value="HAD-like_sf"/>
</dbReference>
<dbReference type="EMBL" id="PDZR01000031">
    <property type="protein sequence ID" value="PNG24485.1"/>
    <property type="molecule type" value="Genomic_DNA"/>
</dbReference>
<dbReference type="InterPro" id="IPR006439">
    <property type="entry name" value="HAD-SF_hydro_IA"/>
</dbReference>
<dbReference type="Gene3D" id="1.10.150.240">
    <property type="entry name" value="Putative phosphatase, domain 2"/>
    <property type="match status" value="1"/>
</dbReference>
<name>A0A2J7TCJ9_METSI</name>
<dbReference type="RefSeq" id="WP_102845209.1">
    <property type="nucleotide sequence ID" value="NZ_PDZR01000031.1"/>
</dbReference>
<dbReference type="Proteomes" id="UP000236286">
    <property type="component" value="Unassembled WGS sequence"/>
</dbReference>
<dbReference type="InterPro" id="IPR023214">
    <property type="entry name" value="HAD_sf"/>
</dbReference>
<dbReference type="SFLD" id="SFLDS00003">
    <property type="entry name" value="Haloacid_Dehalogenase"/>
    <property type="match status" value="1"/>
</dbReference>
<dbReference type="OrthoDB" id="9807742at2"/>
<gene>
    <name evidence="1" type="ORF">CR492_18535</name>
</gene>
<dbReference type="SUPFAM" id="SSF56784">
    <property type="entry name" value="HAD-like"/>
    <property type="match status" value="1"/>
</dbReference>
<protein>
    <recommendedName>
        <fullName evidence="3">HAD-superfamily hydrolase, subfamily IA, variant 3</fullName>
    </recommendedName>
</protein>
<accession>A0A2J7TCJ9</accession>